<reference evidence="1 2" key="1">
    <citation type="submission" date="2015-08" db="EMBL/GenBank/DDBJ databases">
        <title>Emmonsia species relationships and genome sequence.</title>
        <authorList>
            <person name="Cuomo C.A."/>
            <person name="Schwartz I.S."/>
            <person name="Kenyon C."/>
            <person name="De Hoog G.S."/>
            <person name="Govender N.P."/>
            <person name="Botha A."/>
            <person name="Moreno L."/>
            <person name="De Vries M."/>
            <person name="Munoz J.F."/>
            <person name="Stielow J.B."/>
        </authorList>
    </citation>
    <scope>NUCLEOTIDE SEQUENCE [LARGE SCALE GENOMIC DNA]</scope>
    <source>
        <strain evidence="1 2">EI222</strain>
    </source>
</reference>
<sequence>MDISYFRQIFAVFRAKEHNIAPQATVRLCYEASEDDNRTYLNQDVNESARTLKLLIRDEFEHHCGKHYEIVIMPEMPLDLTSAVTLQYYYKYR</sequence>
<gene>
    <name evidence="1" type="ORF">ACJ73_04676</name>
</gene>
<evidence type="ECO:0000313" key="2">
    <source>
        <dbReference type="Proteomes" id="UP000242791"/>
    </source>
</evidence>
<dbReference type="AlphaFoldDB" id="A0A1J9Q5I6"/>
<name>A0A1J9Q5I6_9EURO</name>
<organism evidence="1 2">
    <name type="scientific">Blastomyces percursus</name>
    <dbReference type="NCBI Taxonomy" id="1658174"/>
    <lineage>
        <taxon>Eukaryota</taxon>
        <taxon>Fungi</taxon>
        <taxon>Dikarya</taxon>
        <taxon>Ascomycota</taxon>
        <taxon>Pezizomycotina</taxon>
        <taxon>Eurotiomycetes</taxon>
        <taxon>Eurotiomycetidae</taxon>
        <taxon>Onygenales</taxon>
        <taxon>Ajellomycetaceae</taxon>
        <taxon>Blastomyces</taxon>
    </lineage>
</organism>
<dbReference type="Proteomes" id="UP000242791">
    <property type="component" value="Unassembled WGS sequence"/>
</dbReference>
<proteinExistence type="predicted"/>
<keyword evidence="2" id="KW-1185">Reference proteome</keyword>
<accession>A0A1J9Q5I6</accession>
<comment type="caution">
    <text evidence="1">The sequence shown here is derived from an EMBL/GenBank/DDBJ whole genome shotgun (WGS) entry which is preliminary data.</text>
</comment>
<dbReference type="VEuPathDB" id="FungiDB:ACJ73_04676"/>
<dbReference type="EMBL" id="LGTZ01000664">
    <property type="protein sequence ID" value="OJD23974.1"/>
    <property type="molecule type" value="Genomic_DNA"/>
</dbReference>
<evidence type="ECO:0000313" key="1">
    <source>
        <dbReference type="EMBL" id="OJD23974.1"/>
    </source>
</evidence>
<protein>
    <submittedName>
        <fullName evidence="1">Uncharacterized protein</fullName>
    </submittedName>
</protein>